<feature type="signal peptide" evidence="2">
    <location>
        <begin position="1"/>
        <end position="27"/>
    </location>
</feature>
<protein>
    <submittedName>
        <fullName evidence="3">Invasion protein IalB, involved in pathogenesis</fullName>
    </submittedName>
</protein>
<dbReference type="Pfam" id="PF06776">
    <property type="entry name" value="IalB"/>
    <property type="match status" value="1"/>
</dbReference>
<sequence length="209" mass="21958">MNLYLRPSVCCVAFLLWGAGVSSTLGADNGPGVPQSGSQNVTPDAGKSDPSNAMAPAPATPAPAVPQITEQKFDAWTLQCSADKAMKPRCQIVYRLTSPDQKQVFMVISMARSADNKVGMQMALPLGFAIQGGVKIGFGSKYSTMAKVSRCTTQGCLVEGLCPPQMLAVLMKEKSGKVSIRMMQGNMAELPVSLSGFVAAFQAMQADSG</sequence>
<evidence type="ECO:0000256" key="1">
    <source>
        <dbReference type="SAM" id="MobiDB-lite"/>
    </source>
</evidence>
<keyword evidence="2" id="KW-0732">Signal</keyword>
<name>A0A1C3VQV3_9HYPH</name>
<dbReference type="STRING" id="52131.GA0061100_107228"/>
<dbReference type="InterPro" id="IPR038696">
    <property type="entry name" value="IalB_sf"/>
</dbReference>
<dbReference type="InterPro" id="IPR010642">
    <property type="entry name" value="Invasion_prot_B"/>
</dbReference>
<dbReference type="EMBL" id="FMAC01000007">
    <property type="protein sequence ID" value="SCB30088.1"/>
    <property type="molecule type" value="Genomic_DNA"/>
</dbReference>
<reference evidence="4" key="1">
    <citation type="submission" date="2016-08" db="EMBL/GenBank/DDBJ databases">
        <authorList>
            <person name="Varghese N."/>
            <person name="Submissions Spin"/>
        </authorList>
    </citation>
    <scope>NUCLEOTIDE SEQUENCE [LARGE SCALE GENOMIC DNA]</scope>
    <source>
        <strain evidence="4">CCBAU 57015</strain>
    </source>
</reference>
<dbReference type="Gene3D" id="2.60.40.1880">
    <property type="entry name" value="Invasion associated locus B (IalB) protein"/>
    <property type="match status" value="1"/>
</dbReference>
<feature type="region of interest" description="Disordered" evidence="1">
    <location>
        <begin position="29"/>
        <end position="63"/>
    </location>
</feature>
<dbReference type="AlphaFoldDB" id="A0A1C3VQV3"/>
<evidence type="ECO:0000313" key="3">
    <source>
        <dbReference type="EMBL" id="SCB30088.1"/>
    </source>
</evidence>
<gene>
    <name evidence="3" type="ORF">GA0061100_107228</name>
</gene>
<evidence type="ECO:0000313" key="4">
    <source>
        <dbReference type="Proteomes" id="UP000186228"/>
    </source>
</evidence>
<organism evidence="3 4">
    <name type="scientific">Rhizobium hainanense</name>
    <dbReference type="NCBI Taxonomy" id="52131"/>
    <lineage>
        <taxon>Bacteria</taxon>
        <taxon>Pseudomonadati</taxon>
        <taxon>Pseudomonadota</taxon>
        <taxon>Alphaproteobacteria</taxon>
        <taxon>Hyphomicrobiales</taxon>
        <taxon>Rhizobiaceae</taxon>
        <taxon>Rhizobium/Agrobacterium group</taxon>
        <taxon>Rhizobium</taxon>
    </lineage>
</organism>
<proteinExistence type="predicted"/>
<dbReference type="Proteomes" id="UP000186228">
    <property type="component" value="Unassembled WGS sequence"/>
</dbReference>
<accession>A0A1C3VQV3</accession>
<evidence type="ECO:0000256" key="2">
    <source>
        <dbReference type="SAM" id="SignalP"/>
    </source>
</evidence>
<feature type="chain" id="PRO_5008684741" evidence="2">
    <location>
        <begin position="28"/>
        <end position="209"/>
    </location>
</feature>
<keyword evidence="4" id="KW-1185">Reference proteome</keyword>